<organism evidence="2 3">
    <name type="scientific">Roseateles aquatilis</name>
    <dbReference type="NCBI Taxonomy" id="431061"/>
    <lineage>
        <taxon>Bacteria</taxon>
        <taxon>Pseudomonadati</taxon>
        <taxon>Pseudomonadota</taxon>
        <taxon>Betaproteobacteria</taxon>
        <taxon>Burkholderiales</taxon>
        <taxon>Sphaerotilaceae</taxon>
        <taxon>Roseateles</taxon>
    </lineage>
</organism>
<evidence type="ECO:0000313" key="3">
    <source>
        <dbReference type="Proteomes" id="UP000197468"/>
    </source>
</evidence>
<dbReference type="EMBL" id="NIOF01000004">
    <property type="protein sequence ID" value="OWQ90801.1"/>
    <property type="molecule type" value="Genomic_DNA"/>
</dbReference>
<keyword evidence="3" id="KW-1185">Reference proteome</keyword>
<dbReference type="Proteomes" id="UP000197468">
    <property type="component" value="Unassembled WGS sequence"/>
</dbReference>
<keyword evidence="1" id="KW-0732">Signal</keyword>
<dbReference type="RefSeq" id="WP_088385007.1">
    <property type="nucleotide sequence ID" value="NZ_NIOF01000004.1"/>
</dbReference>
<feature type="signal peptide" evidence="1">
    <location>
        <begin position="1"/>
        <end position="26"/>
    </location>
</feature>
<evidence type="ECO:0000313" key="2">
    <source>
        <dbReference type="EMBL" id="OWQ90801.1"/>
    </source>
</evidence>
<sequence length="119" mass="12736">MRKTSFAAASLWVAIPALFAAQTASAEDLGWRRVLTVGCHNTDNTCFVQVDGPPFGQSLGCSRTPDTEFRFDNGDTPQGRRAYASFLLALNSGAPILVTVDGCTQQGTAKLLHYRVGKG</sequence>
<comment type="caution">
    <text evidence="2">The sequence shown here is derived from an EMBL/GenBank/DDBJ whole genome shotgun (WGS) entry which is preliminary data.</text>
</comment>
<reference evidence="2 3" key="1">
    <citation type="journal article" date="2008" name="Int. J. Syst. Evol. Microbiol.">
        <title>Description of Roseateles aquatilis sp. nov. and Roseateles terrae sp. nov., in the class Betaproteobacteria, and emended description of the genus Roseateles.</title>
        <authorList>
            <person name="Gomila M."/>
            <person name="Bowien B."/>
            <person name="Falsen E."/>
            <person name="Moore E.R."/>
            <person name="Lalucat J."/>
        </authorList>
    </citation>
    <scope>NUCLEOTIDE SEQUENCE [LARGE SCALE GENOMIC DNA]</scope>
    <source>
        <strain evidence="2 3">CCUG 48205</strain>
    </source>
</reference>
<dbReference type="AlphaFoldDB" id="A0A246JE04"/>
<proteinExistence type="predicted"/>
<evidence type="ECO:0008006" key="4">
    <source>
        <dbReference type="Google" id="ProtNLM"/>
    </source>
</evidence>
<evidence type="ECO:0000256" key="1">
    <source>
        <dbReference type="SAM" id="SignalP"/>
    </source>
</evidence>
<gene>
    <name evidence="2" type="ORF">CDN99_11575</name>
</gene>
<dbReference type="OrthoDB" id="7065389at2"/>
<name>A0A246JE04_9BURK</name>
<accession>A0A246JE04</accession>
<feature type="chain" id="PRO_5012399686" description="Secreted protein" evidence="1">
    <location>
        <begin position="27"/>
        <end position="119"/>
    </location>
</feature>
<protein>
    <recommendedName>
        <fullName evidence="4">Secreted protein</fullName>
    </recommendedName>
</protein>